<feature type="chain" id="PRO_5019265500" description="CFEM domain-containing protein" evidence="9">
    <location>
        <begin position="18"/>
        <end position="190"/>
    </location>
</feature>
<keyword evidence="4" id="KW-0964">Secreted</keyword>
<feature type="signal peptide" evidence="9">
    <location>
        <begin position="1"/>
        <end position="17"/>
    </location>
</feature>
<evidence type="ECO:0000256" key="3">
    <source>
        <dbReference type="ARBA" id="ARBA00010031"/>
    </source>
</evidence>
<comment type="similarity">
    <text evidence="3">Belongs to the RBT5 family.</text>
</comment>
<dbReference type="InterPro" id="IPR008427">
    <property type="entry name" value="Extracellular_membr_CFEM_dom"/>
</dbReference>
<evidence type="ECO:0000256" key="5">
    <source>
        <dbReference type="ARBA" id="ARBA00022622"/>
    </source>
</evidence>
<keyword evidence="6 9" id="KW-0732">Signal</keyword>
<organism evidence="11 12">
    <name type="scientific">Cytospora chrysosperma</name>
    <name type="common">Cytospora canker fungus</name>
    <name type="synonym">Sphaeria chrysosperma</name>
    <dbReference type="NCBI Taxonomy" id="252740"/>
    <lineage>
        <taxon>Eukaryota</taxon>
        <taxon>Fungi</taxon>
        <taxon>Dikarya</taxon>
        <taxon>Ascomycota</taxon>
        <taxon>Pezizomycotina</taxon>
        <taxon>Sordariomycetes</taxon>
        <taxon>Sordariomycetidae</taxon>
        <taxon>Diaporthales</taxon>
        <taxon>Cytosporaceae</taxon>
        <taxon>Cytospora</taxon>
    </lineage>
</organism>
<dbReference type="STRING" id="252740.A0A423V7Y0"/>
<evidence type="ECO:0000256" key="9">
    <source>
        <dbReference type="SAM" id="SignalP"/>
    </source>
</evidence>
<feature type="domain" description="CFEM" evidence="10">
    <location>
        <begin position="20"/>
        <end position="75"/>
    </location>
</feature>
<keyword evidence="5" id="KW-0325">Glycoprotein</keyword>
<evidence type="ECO:0000313" key="12">
    <source>
        <dbReference type="Proteomes" id="UP000284375"/>
    </source>
</evidence>
<evidence type="ECO:0000313" key="11">
    <source>
        <dbReference type="EMBL" id="ROV86913.1"/>
    </source>
</evidence>
<protein>
    <recommendedName>
        <fullName evidence="10">CFEM domain-containing protein</fullName>
    </recommendedName>
</protein>
<evidence type="ECO:0000256" key="2">
    <source>
        <dbReference type="ARBA" id="ARBA00004613"/>
    </source>
</evidence>
<dbReference type="EMBL" id="LJZO01000105">
    <property type="protein sequence ID" value="ROV86913.1"/>
    <property type="molecule type" value="Genomic_DNA"/>
</dbReference>
<dbReference type="Proteomes" id="UP000284375">
    <property type="component" value="Unassembled WGS sequence"/>
</dbReference>
<proteinExistence type="inferred from homology"/>
<keyword evidence="5" id="KW-0472">Membrane</keyword>
<dbReference type="GO" id="GO:0005576">
    <property type="term" value="C:extracellular region"/>
    <property type="evidence" value="ECO:0007669"/>
    <property type="project" value="UniProtKB-SubCell"/>
</dbReference>
<evidence type="ECO:0000256" key="6">
    <source>
        <dbReference type="ARBA" id="ARBA00022729"/>
    </source>
</evidence>
<keyword evidence="7" id="KW-1015">Disulfide bond</keyword>
<gene>
    <name evidence="11" type="ORF">VSDG_10110</name>
</gene>
<name>A0A423V7Y0_CYTCH</name>
<accession>A0A423V7Y0</accession>
<dbReference type="GO" id="GO:0098552">
    <property type="term" value="C:side of membrane"/>
    <property type="evidence" value="ECO:0007669"/>
    <property type="project" value="UniProtKB-KW"/>
</dbReference>
<keyword evidence="5" id="KW-0336">GPI-anchor</keyword>
<reference evidence="11 12" key="1">
    <citation type="submission" date="2015-09" db="EMBL/GenBank/DDBJ databases">
        <title>Host preference determinants of Valsa canker pathogens revealed by comparative genomics.</title>
        <authorList>
            <person name="Yin Z."/>
            <person name="Huang L."/>
        </authorList>
    </citation>
    <scope>NUCLEOTIDE SEQUENCE [LARGE SCALE GENOMIC DNA]</scope>
    <source>
        <strain evidence="11 12">YSFL</strain>
    </source>
</reference>
<comment type="subcellular location">
    <subcellularLocation>
        <location evidence="1">Membrane</location>
        <topology evidence="1">Lipid-anchor</topology>
        <topology evidence="1">GPI-anchor</topology>
    </subcellularLocation>
    <subcellularLocation>
        <location evidence="2">Secreted</location>
    </subcellularLocation>
</comment>
<comment type="caution">
    <text evidence="11">The sequence shown here is derived from an EMBL/GenBank/DDBJ whole genome shotgun (WGS) entry which is preliminary data.</text>
</comment>
<evidence type="ECO:0000256" key="4">
    <source>
        <dbReference type="ARBA" id="ARBA00022525"/>
    </source>
</evidence>
<dbReference type="OrthoDB" id="3767534at2759"/>
<sequence length="190" mass="21335">MKLSIFTIAAAAGLVSSQCISSIPECAQPCLSSAATSAGCVAGDLSCQCSPDKQAAIQQAATSCVLDGCGMDVALRQYTPLPDLFMTSRHFVNLKHQIRHVFSFQHFGREYHGVHGPGANVDVNFDRGHWCHDHDEFNYRKLELIPKHHLVYHRQRNGYGDQVVDLLQVLIHKWLELDKRNCYGRHLHEL</sequence>
<evidence type="ECO:0000256" key="1">
    <source>
        <dbReference type="ARBA" id="ARBA00004589"/>
    </source>
</evidence>
<evidence type="ECO:0000256" key="7">
    <source>
        <dbReference type="ARBA" id="ARBA00023157"/>
    </source>
</evidence>
<keyword evidence="12" id="KW-1185">Reference proteome</keyword>
<dbReference type="Pfam" id="PF05730">
    <property type="entry name" value="CFEM"/>
    <property type="match status" value="1"/>
</dbReference>
<evidence type="ECO:0000259" key="10">
    <source>
        <dbReference type="Pfam" id="PF05730"/>
    </source>
</evidence>
<evidence type="ECO:0000256" key="8">
    <source>
        <dbReference type="ARBA" id="ARBA00023288"/>
    </source>
</evidence>
<dbReference type="AlphaFoldDB" id="A0A423V7Y0"/>
<keyword evidence="8" id="KW-0449">Lipoprotein</keyword>